<dbReference type="HOGENOM" id="CLU_3322885_0_0_2"/>
<dbReference type="Proteomes" id="UP000008243">
    <property type="component" value="Chromosome"/>
</dbReference>
<dbReference type="AlphaFoldDB" id="D4GXX6"/>
<dbReference type="KEGG" id="hvo:HVO_2940"/>
<name>D4GXX6_HALVD</name>
<evidence type="ECO:0000256" key="1">
    <source>
        <dbReference type="SAM" id="MobiDB-lite"/>
    </source>
</evidence>
<organism evidence="2 3">
    <name type="scientific">Haloferax volcanii (strain ATCC 29605 / DSM 3757 / JCM 8879 / NBRC 14742 / NCIMB 2012 / VKM B-1768 / DS2)</name>
    <name type="common">Halobacterium volcanii</name>
    <dbReference type="NCBI Taxonomy" id="309800"/>
    <lineage>
        <taxon>Archaea</taxon>
        <taxon>Methanobacteriati</taxon>
        <taxon>Methanobacteriota</taxon>
        <taxon>Stenosarchaea group</taxon>
        <taxon>Halobacteria</taxon>
        <taxon>Halobacteriales</taxon>
        <taxon>Haloferacaceae</taxon>
        <taxon>Haloferax</taxon>
    </lineage>
</organism>
<sequence length="38" mass="3881">MSLEGIDIARLEAGRSSPASHVRSDRVSVTQADAGGAI</sequence>
<dbReference type="EnsemblBacteria" id="ADE02407">
    <property type="protein sequence ID" value="ADE02407"/>
    <property type="gene ID" value="HVO_2940"/>
</dbReference>
<proteinExistence type="predicted"/>
<reference evidence="2 3" key="1">
    <citation type="journal article" date="2010" name="PLoS ONE">
        <title>The complete genome sequence of Haloferax volcanii DS2, a model archaeon.</title>
        <authorList>
            <person name="Hartman A.L."/>
            <person name="Norais C."/>
            <person name="Badger J.H."/>
            <person name="Delmas S."/>
            <person name="Haldenby S."/>
            <person name="Madupu R."/>
            <person name="Robinson J."/>
            <person name="Khouri H."/>
            <person name="Ren Q."/>
            <person name="Lowe T.M."/>
            <person name="Maupin-Furlow J."/>
            <person name="Pohlschroder M."/>
            <person name="Daniels C."/>
            <person name="Pfeiffer F."/>
            <person name="Allers T."/>
            <person name="Eisen J.A."/>
        </authorList>
    </citation>
    <scope>NUCLEOTIDE SEQUENCE [LARGE SCALE GENOMIC DNA]</scope>
    <source>
        <strain evidence="3">ATCC 29605 / DSM 3757 / JCM 8879 / NBRC 14742 / NCIMB 2012 / VKM B-1768 / DS2</strain>
    </source>
</reference>
<protein>
    <submittedName>
        <fullName evidence="2">Uncharacterized protein</fullName>
    </submittedName>
</protein>
<dbReference type="EMBL" id="CP001956">
    <property type="protein sequence ID" value="ADE02407.1"/>
    <property type="molecule type" value="Genomic_DNA"/>
</dbReference>
<evidence type="ECO:0000313" key="3">
    <source>
        <dbReference type="Proteomes" id="UP000008243"/>
    </source>
</evidence>
<evidence type="ECO:0000313" key="2">
    <source>
        <dbReference type="EMBL" id="ADE02407.1"/>
    </source>
</evidence>
<feature type="region of interest" description="Disordered" evidence="1">
    <location>
        <begin position="14"/>
        <end position="38"/>
    </location>
</feature>
<keyword evidence="3" id="KW-1185">Reference proteome</keyword>
<accession>D4GXX6</accession>
<gene>
    <name evidence="2" type="ordered locus">HVO_2940</name>
</gene>